<dbReference type="RefSeq" id="WP_048383144.1">
    <property type="nucleotide sequence ID" value="NZ_FNRS01000001.1"/>
</dbReference>
<dbReference type="STRING" id="47884.SAMN04490203_3008"/>
<dbReference type="PANTHER" id="PTHR48100">
    <property type="entry name" value="BROAD-SPECIFICITY PHOSPHATASE YOR283W-RELATED"/>
    <property type="match status" value="1"/>
</dbReference>
<dbReference type="OrthoDB" id="7502553at2"/>
<proteinExistence type="predicted"/>
<protein>
    <submittedName>
        <fullName evidence="2">Broad specificity phosphatase PhoE</fullName>
    </submittedName>
    <submittedName>
        <fullName evidence="1">Phosphoglycerate mutase</fullName>
    </submittedName>
</protein>
<sequence length="181" mass="20143">MPTRLSFICHARTEAQRLGYFAADEPAEPAGLLKAAQMAPALKKPVRILCAPEIRTLQTAQALGSEIEIVPALGDYDAGDWQGQRLSDLQARIPQVLLDWTSNPFAAPHNGESVQDLCLRVSTWLDGFREEGHFVVVTHPFIIRAAVLHVLGASLHAFNLIDVEPLSRVDLRFNQCWRLRL</sequence>
<reference evidence="1 3" key="1">
    <citation type="submission" date="2015-02" db="EMBL/GenBank/DDBJ databases">
        <title>Pseudomonas helleri sp. nov. and Pseudomonas weihenstephanensis sp. nov., isolated from raw cows milk.</title>
        <authorList>
            <person name="von Neubeck M."/>
            <person name="Huptas C."/>
            <person name="Wenning M."/>
            <person name="Scherer S."/>
        </authorList>
    </citation>
    <scope>NUCLEOTIDE SEQUENCE [LARGE SCALE GENOMIC DNA]</scope>
    <source>
        <strain evidence="1 3">DSM 21104</strain>
    </source>
</reference>
<dbReference type="SUPFAM" id="SSF53254">
    <property type="entry name" value="Phosphoglycerate mutase-like"/>
    <property type="match status" value="1"/>
</dbReference>
<evidence type="ECO:0000313" key="4">
    <source>
        <dbReference type="Proteomes" id="UP000183155"/>
    </source>
</evidence>
<dbReference type="AlphaFoldDB" id="A0A0J6JHP2"/>
<dbReference type="SMART" id="SM00855">
    <property type="entry name" value="PGAM"/>
    <property type="match status" value="1"/>
</dbReference>
<dbReference type="InterPro" id="IPR013078">
    <property type="entry name" value="His_Pase_superF_clade-1"/>
</dbReference>
<dbReference type="Proteomes" id="UP000036395">
    <property type="component" value="Unassembled WGS sequence"/>
</dbReference>
<dbReference type="Pfam" id="PF00300">
    <property type="entry name" value="His_Phos_1"/>
    <property type="match status" value="1"/>
</dbReference>
<evidence type="ECO:0000313" key="2">
    <source>
        <dbReference type="EMBL" id="SEC73404.1"/>
    </source>
</evidence>
<name>A0A0J6JHP2_PSETA</name>
<comment type="caution">
    <text evidence="1">The sequence shown here is derived from an EMBL/GenBank/DDBJ whole genome shotgun (WGS) entry which is preliminary data.</text>
</comment>
<evidence type="ECO:0000313" key="3">
    <source>
        <dbReference type="Proteomes" id="UP000036395"/>
    </source>
</evidence>
<dbReference type="Gene3D" id="3.40.50.1240">
    <property type="entry name" value="Phosphoglycerate mutase-like"/>
    <property type="match status" value="1"/>
</dbReference>
<organism evidence="1 3">
    <name type="scientific">Pseudomonas taetrolens</name>
    <dbReference type="NCBI Taxonomy" id="47884"/>
    <lineage>
        <taxon>Bacteria</taxon>
        <taxon>Pseudomonadati</taxon>
        <taxon>Pseudomonadota</taxon>
        <taxon>Gammaproteobacteria</taxon>
        <taxon>Pseudomonadales</taxon>
        <taxon>Pseudomonadaceae</taxon>
        <taxon>Pseudomonas</taxon>
    </lineage>
</organism>
<dbReference type="GO" id="GO:0016791">
    <property type="term" value="F:phosphatase activity"/>
    <property type="evidence" value="ECO:0007669"/>
    <property type="project" value="TreeGrafter"/>
</dbReference>
<dbReference type="InterPro" id="IPR029033">
    <property type="entry name" value="His_PPase_superfam"/>
</dbReference>
<dbReference type="PATRIC" id="fig|47884.3.peg.4297"/>
<dbReference type="EMBL" id="FNRS01000001">
    <property type="protein sequence ID" value="SEC73404.1"/>
    <property type="molecule type" value="Genomic_DNA"/>
</dbReference>
<dbReference type="InterPro" id="IPR050275">
    <property type="entry name" value="PGM_Phosphatase"/>
</dbReference>
<keyword evidence="4" id="KW-1185">Reference proteome</keyword>
<dbReference type="Proteomes" id="UP000183155">
    <property type="component" value="Unassembled WGS sequence"/>
</dbReference>
<accession>A0A0J6JHP2</accession>
<dbReference type="EMBL" id="JYLA01000008">
    <property type="protein sequence ID" value="KMM83272.1"/>
    <property type="molecule type" value="Genomic_DNA"/>
</dbReference>
<dbReference type="CDD" id="cd07067">
    <property type="entry name" value="HP_PGM_like"/>
    <property type="match status" value="1"/>
</dbReference>
<evidence type="ECO:0000313" key="1">
    <source>
        <dbReference type="EMBL" id="KMM83272.1"/>
    </source>
</evidence>
<reference evidence="2 4" key="2">
    <citation type="submission" date="2016-10" db="EMBL/GenBank/DDBJ databases">
        <authorList>
            <person name="Varghese N."/>
            <person name="Submissions S."/>
        </authorList>
    </citation>
    <scope>NUCLEOTIDE SEQUENCE [LARGE SCALE GENOMIC DNA]</scope>
    <source>
        <strain evidence="2 4">BS3652</strain>
    </source>
</reference>
<gene>
    <name evidence="2" type="ORF">SAMN04490203_3008</name>
    <name evidence="1" type="ORF">TU78_18985</name>
</gene>